<feature type="repeat" description="TPR" evidence="3">
    <location>
        <begin position="706"/>
        <end position="739"/>
    </location>
</feature>
<dbReference type="Pfam" id="PF00515">
    <property type="entry name" value="TPR_1"/>
    <property type="match status" value="2"/>
</dbReference>
<dbReference type="PANTHER" id="PTHR45641:SF19">
    <property type="entry name" value="NEPHROCYSTIN-3"/>
    <property type="match status" value="1"/>
</dbReference>
<dbReference type="Pfam" id="PF13424">
    <property type="entry name" value="TPR_12"/>
    <property type="match status" value="3"/>
</dbReference>
<dbReference type="Pfam" id="PF13374">
    <property type="entry name" value="TPR_10"/>
    <property type="match status" value="1"/>
</dbReference>
<evidence type="ECO:0000313" key="5">
    <source>
        <dbReference type="EMBL" id="CAF1210596.1"/>
    </source>
</evidence>
<evidence type="ECO:0000313" key="7">
    <source>
        <dbReference type="Proteomes" id="UP000663854"/>
    </source>
</evidence>
<dbReference type="InterPro" id="IPR003540">
    <property type="entry name" value="ADP-ribosyltransferase"/>
</dbReference>
<comment type="caution">
    <text evidence="5">The sequence shown here is derived from an EMBL/GenBank/DDBJ whole genome shotgun (WGS) entry which is preliminary data.</text>
</comment>
<feature type="repeat" description="TPR" evidence="3">
    <location>
        <begin position="580"/>
        <end position="613"/>
    </location>
</feature>
<feature type="repeat" description="TPR" evidence="3">
    <location>
        <begin position="664"/>
        <end position="697"/>
    </location>
</feature>
<accession>A0A814X3T3</accession>
<keyword evidence="2 3" id="KW-0802">TPR repeat</keyword>
<dbReference type="SMART" id="SM00028">
    <property type="entry name" value="TPR"/>
    <property type="match status" value="8"/>
</dbReference>
<reference evidence="5" key="1">
    <citation type="submission" date="2021-02" db="EMBL/GenBank/DDBJ databases">
        <authorList>
            <person name="Nowell W R."/>
        </authorList>
    </citation>
    <scope>NUCLEOTIDE SEQUENCE</scope>
</reference>
<sequence>MGQSLTSSNKTRNDFSLDQLSTITNNENKESITLIWFDPNIGSNEDTEKTKQALRLINDYVIFFTDLEQCITFIESINKEKIFLITSGSKASEILSRISSLRQIDSIFIFCIRKTRYEYLLNDFKKIIGIYINLNDLYKSIKEQIDLVDKQIQTFSFFDQHQKSTKDLSKESAEFLWFQLFNYVITRLPRNQQAKQQMIQICKDYYRGNTNEMKLINQFEKSYQSKDAILWYSKQSFIYKLINKALRTEDIDLLYIFRFFIGDLSKNLQYEHEKILLSKEKNLNVYRGVQLNKEEFNKLKENQKKLISTNGYLSTSRRKSLALNFALKPTERIDVVSILFHIQCDIKQIDKNIIFADIKQFSAYPEEEEILFDLNACFEIESIEENDSLQIIKMNLSNEGQKITNDFIELTQKETEEISISIVFGRLLCDLGEYDKSQKYFQQLFNDSQDEDRAWIEFNIGRTLDYKGEWNEAREYYDRAYDRMMKSKPVRIKDSARVLNNIGVILDNQEKYDEALDYYQRALKIREEFYPSGHADIAASLNNIGLILSDQEKYDEALDYHQRALKIRKKFYPSGHVDIAASLYNIGNIFSAQGKYDEALDYYQRALKIREKFYPSGHIDIAHSLNNIGLILSARGKYDEALDYHQRALKIREKFYPSGHIDIAQSLYNIGNILSDEEKYDVALDYYQRALEIQQKFYPSGHVDIATILNDIGKILYNQGNYDEALDYHQQALKIREKFHPSGHVDIASSLNNIGLCYENQNKRKIALDYYQRALTIYEKFLPIDHSRRQGIEHKILQLTGKK</sequence>
<feature type="repeat" description="TPR" evidence="3">
    <location>
        <begin position="496"/>
        <end position="529"/>
    </location>
</feature>
<dbReference type="EMBL" id="CAJNOH010001376">
    <property type="protein sequence ID" value="CAF1210596.1"/>
    <property type="molecule type" value="Genomic_DNA"/>
</dbReference>
<evidence type="ECO:0000259" key="4">
    <source>
        <dbReference type="Pfam" id="PF03496"/>
    </source>
</evidence>
<dbReference type="GO" id="GO:0005576">
    <property type="term" value="C:extracellular region"/>
    <property type="evidence" value="ECO:0007669"/>
    <property type="project" value="InterPro"/>
</dbReference>
<keyword evidence="8" id="KW-1185">Reference proteome</keyword>
<name>A0A814X3T3_9BILA</name>
<gene>
    <name evidence="6" type="ORF">JXQ802_LOCUS39652</name>
    <name evidence="5" type="ORF">PYM288_LOCUS25357</name>
</gene>
<feature type="repeat" description="TPR" evidence="3">
    <location>
        <begin position="538"/>
        <end position="571"/>
    </location>
</feature>
<dbReference type="Pfam" id="PF03496">
    <property type="entry name" value="ADPrib_exo_Tox"/>
    <property type="match status" value="1"/>
</dbReference>
<dbReference type="Gene3D" id="3.90.176.10">
    <property type="entry name" value="Toxin ADP-ribosyltransferase, Chain A, domain 1"/>
    <property type="match status" value="1"/>
</dbReference>
<dbReference type="Gene3D" id="1.25.40.10">
    <property type="entry name" value="Tetratricopeptide repeat domain"/>
    <property type="match status" value="3"/>
</dbReference>
<feature type="repeat" description="TPR" evidence="3">
    <location>
        <begin position="748"/>
        <end position="781"/>
    </location>
</feature>
<dbReference type="Proteomes" id="UP000663870">
    <property type="component" value="Unassembled WGS sequence"/>
</dbReference>
<evidence type="ECO:0000256" key="3">
    <source>
        <dbReference type="PROSITE-ProRule" id="PRU00339"/>
    </source>
</evidence>
<dbReference type="EMBL" id="CAJNOL010002310">
    <property type="protein sequence ID" value="CAF1487286.1"/>
    <property type="molecule type" value="Genomic_DNA"/>
</dbReference>
<evidence type="ECO:0000256" key="1">
    <source>
        <dbReference type="ARBA" id="ARBA00022737"/>
    </source>
</evidence>
<evidence type="ECO:0000256" key="2">
    <source>
        <dbReference type="ARBA" id="ARBA00022803"/>
    </source>
</evidence>
<dbReference type="InterPro" id="IPR011990">
    <property type="entry name" value="TPR-like_helical_dom_sf"/>
</dbReference>
<protein>
    <recommendedName>
        <fullName evidence="4">ADP ribosyltransferase domain-containing protein</fullName>
    </recommendedName>
</protein>
<dbReference type="InterPro" id="IPR019734">
    <property type="entry name" value="TPR_rpt"/>
</dbReference>
<feature type="repeat" description="TPR" evidence="3">
    <location>
        <begin position="622"/>
        <end position="655"/>
    </location>
</feature>
<dbReference type="PROSITE" id="PS50005">
    <property type="entry name" value="TPR"/>
    <property type="match status" value="7"/>
</dbReference>
<feature type="domain" description="ADP ribosyltransferase" evidence="4">
    <location>
        <begin position="216"/>
        <end position="387"/>
    </location>
</feature>
<dbReference type="SUPFAM" id="SSF48452">
    <property type="entry name" value="TPR-like"/>
    <property type="match status" value="2"/>
</dbReference>
<dbReference type="PANTHER" id="PTHR45641">
    <property type="entry name" value="TETRATRICOPEPTIDE REPEAT PROTEIN (AFU_ORTHOLOGUE AFUA_6G03870)"/>
    <property type="match status" value="1"/>
</dbReference>
<dbReference type="PROSITE" id="PS51996">
    <property type="entry name" value="TR_MART"/>
    <property type="match status" value="1"/>
</dbReference>
<evidence type="ECO:0000313" key="6">
    <source>
        <dbReference type="EMBL" id="CAF1487286.1"/>
    </source>
</evidence>
<keyword evidence="1" id="KW-0677">Repeat</keyword>
<dbReference type="SUPFAM" id="SSF56399">
    <property type="entry name" value="ADP-ribosylation"/>
    <property type="match status" value="1"/>
</dbReference>
<organism evidence="5 7">
    <name type="scientific">Rotaria sordida</name>
    <dbReference type="NCBI Taxonomy" id="392033"/>
    <lineage>
        <taxon>Eukaryota</taxon>
        <taxon>Metazoa</taxon>
        <taxon>Spiralia</taxon>
        <taxon>Gnathifera</taxon>
        <taxon>Rotifera</taxon>
        <taxon>Eurotatoria</taxon>
        <taxon>Bdelloidea</taxon>
        <taxon>Philodinida</taxon>
        <taxon>Philodinidae</taxon>
        <taxon>Rotaria</taxon>
    </lineage>
</organism>
<proteinExistence type="predicted"/>
<dbReference type="PROSITE" id="PS50293">
    <property type="entry name" value="TPR_REGION"/>
    <property type="match status" value="5"/>
</dbReference>
<dbReference type="Proteomes" id="UP000663854">
    <property type="component" value="Unassembled WGS sequence"/>
</dbReference>
<evidence type="ECO:0000313" key="8">
    <source>
        <dbReference type="Proteomes" id="UP000663870"/>
    </source>
</evidence>
<dbReference type="AlphaFoldDB" id="A0A814X3T3"/>